<accession>A0A222GAY8</accession>
<gene>
    <name evidence="1" type="ORF">B5D82_15045</name>
</gene>
<name>A0A222GAY8_9GAMM</name>
<evidence type="ECO:0000313" key="1">
    <source>
        <dbReference type="EMBL" id="ASP48970.1"/>
    </source>
</evidence>
<dbReference type="OrthoDB" id="6194758at2"/>
<organism evidence="1 2">
    <name type="scientific">Cognaticolwellia beringensis</name>
    <dbReference type="NCBI Taxonomy" id="1967665"/>
    <lineage>
        <taxon>Bacteria</taxon>
        <taxon>Pseudomonadati</taxon>
        <taxon>Pseudomonadota</taxon>
        <taxon>Gammaproteobacteria</taxon>
        <taxon>Alteromonadales</taxon>
        <taxon>Colwelliaceae</taxon>
        <taxon>Cognaticolwellia</taxon>
    </lineage>
</organism>
<dbReference type="EMBL" id="CP020465">
    <property type="protein sequence ID" value="ASP48970.1"/>
    <property type="molecule type" value="Genomic_DNA"/>
</dbReference>
<dbReference type="Proteomes" id="UP000202259">
    <property type="component" value="Chromosome"/>
</dbReference>
<dbReference type="Gene3D" id="3.40.190.10">
    <property type="entry name" value="Periplasmic binding protein-like II"/>
    <property type="match status" value="2"/>
</dbReference>
<evidence type="ECO:0000313" key="2">
    <source>
        <dbReference type="Proteomes" id="UP000202259"/>
    </source>
</evidence>
<evidence type="ECO:0008006" key="3">
    <source>
        <dbReference type="Google" id="ProtNLM"/>
    </source>
</evidence>
<keyword evidence="2" id="KW-1185">Reference proteome</keyword>
<reference evidence="1 2" key="1">
    <citation type="submission" date="2017-08" db="EMBL/GenBank/DDBJ databases">
        <title>Complete genome of Colwellia sp. NB097-1, a psychrophile bacterium ioslated from Bering Sea.</title>
        <authorList>
            <person name="Chen X."/>
        </authorList>
    </citation>
    <scope>NUCLEOTIDE SEQUENCE [LARGE SCALE GENOMIC DNA]</scope>
    <source>
        <strain evidence="1 2">NB097-1</strain>
    </source>
</reference>
<dbReference type="KEGG" id="cber:B5D82_15045"/>
<dbReference type="RefSeq" id="WP_081152664.1">
    <property type="nucleotide sequence ID" value="NZ_CP020465.1"/>
</dbReference>
<sequence length="245" mass="28741">MKYTLFLLIYFTAFISYSDEKIEVIYYKSHNPPFQFDNNERETGFITHIINSLSNVDVLFKPKNLSFNRMIKEMSTSKEHWISYGSDSWVGAQSTSLSEISVWKVKHVFFTLKSNDFDGMRSLFDQTLVLIDGFDYPGLDSYINKGLIKKVIRVKSPESAILSVLEGDADVYPEMRVRIQYFLNKMQVNKNDVTLHDKINIIPEYEIKLCFSKHFPQSLKADIEIKLRNMKRLNEFENIMKNLIE</sequence>
<proteinExistence type="predicted"/>
<dbReference type="SUPFAM" id="SSF53850">
    <property type="entry name" value="Periplasmic binding protein-like II"/>
    <property type="match status" value="1"/>
</dbReference>
<protein>
    <recommendedName>
        <fullName evidence="3">Solute-binding protein family 3/N-terminal domain-containing protein</fullName>
    </recommendedName>
</protein>
<dbReference type="AlphaFoldDB" id="A0A222GAY8"/>